<reference evidence="2 3" key="1">
    <citation type="submission" date="2016-03" db="EMBL/GenBank/DDBJ databases">
        <title>Choanephora cucurbitarum.</title>
        <authorList>
            <person name="Min B."/>
            <person name="Park H."/>
            <person name="Park J.-H."/>
            <person name="Shin H.-D."/>
            <person name="Choi I.-G."/>
        </authorList>
    </citation>
    <scope>NUCLEOTIDE SEQUENCE [LARGE SCALE GENOMIC DNA]</scope>
    <source>
        <strain evidence="2 3">KUS-F28377</strain>
    </source>
</reference>
<dbReference type="InParanoid" id="A0A1C7MXH6"/>
<feature type="compositionally biased region" description="Low complexity" evidence="1">
    <location>
        <begin position="14"/>
        <end position="37"/>
    </location>
</feature>
<gene>
    <name evidence="2" type="ORF">A0J61_10842</name>
</gene>
<name>A0A1C7MXH6_9FUNG</name>
<dbReference type="Proteomes" id="UP000093000">
    <property type="component" value="Unassembled WGS sequence"/>
</dbReference>
<dbReference type="AlphaFoldDB" id="A0A1C7MXH6"/>
<accession>A0A1C7MXH6</accession>
<keyword evidence="3" id="KW-1185">Reference proteome</keyword>
<evidence type="ECO:0000313" key="3">
    <source>
        <dbReference type="Proteomes" id="UP000093000"/>
    </source>
</evidence>
<organism evidence="2 3">
    <name type="scientific">Choanephora cucurbitarum</name>
    <dbReference type="NCBI Taxonomy" id="101091"/>
    <lineage>
        <taxon>Eukaryota</taxon>
        <taxon>Fungi</taxon>
        <taxon>Fungi incertae sedis</taxon>
        <taxon>Mucoromycota</taxon>
        <taxon>Mucoromycotina</taxon>
        <taxon>Mucoromycetes</taxon>
        <taxon>Mucorales</taxon>
        <taxon>Mucorineae</taxon>
        <taxon>Choanephoraceae</taxon>
        <taxon>Choanephoroideae</taxon>
        <taxon>Choanephora</taxon>
    </lineage>
</organism>
<protein>
    <submittedName>
        <fullName evidence="2">Uncharacterized protein</fullName>
    </submittedName>
</protein>
<comment type="caution">
    <text evidence="2">The sequence shown here is derived from an EMBL/GenBank/DDBJ whole genome shotgun (WGS) entry which is preliminary data.</text>
</comment>
<sequence length="52" mass="4742">PTQQPAQSTGGWGASSPAPAAAPPAAGGWGEAPPVAAGGWGEAPSSASGSGW</sequence>
<evidence type="ECO:0000313" key="2">
    <source>
        <dbReference type="EMBL" id="OBZ81109.1"/>
    </source>
</evidence>
<proteinExistence type="predicted"/>
<dbReference type="EMBL" id="LUGH01001436">
    <property type="protein sequence ID" value="OBZ81109.1"/>
    <property type="molecule type" value="Genomic_DNA"/>
</dbReference>
<feature type="region of interest" description="Disordered" evidence="1">
    <location>
        <begin position="1"/>
        <end position="52"/>
    </location>
</feature>
<evidence type="ECO:0000256" key="1">
    <source>
        <dbReference type="SAM" id="MobiDB-lite"/>
    </source>
</evidence>
<feature type="non-terminal residue" evidence="2">
    <location>
        <position position="1"/>
    </location>
</feature>